<dbReference type="EMBL" id="OX458333">
    <property type="protein sequence ID" value="CAI8874462.1"/>
    <property type="molecule type" value="Genomic_DNA"/>
</dbReference>
<evidence type="ECO:0000259" key="9">
    <source>
        <dbReference type="PROSITE" id="PS51755"/>
    </source>
</evidence>
<keyword evidence="1 6" id="KW-0597">Phosphoprotein</keyword>
<dbReference type="InterPro" id="IPR039420">
    <property type="entry name" value="WalR-like"/>
</dbReference>
<sequence length="252" mass="28559">MTSVGKHGKKATMNNSEHILIVDDDREIRMLVGDYLKQHGYRVSLAADGRQMREILETSGIDLIVLDLMLPGQDGLSLCRDLRARSDLPVLMLTARGEPIDRVLGLEMGADDYLAKPFEPRELLARIRNILRRARSLPSRGVSEEVQRWRFAGWTLDGQTRQLTSPEGVVVALSGAEYRLLEVFLTHPNRVLTRDQLMDLLRGREADPFDRSIDLRVSRLRQKLGDNARAPRLIKTLRNEGYVLAAAVEREP</sequence>
<dbReference type="Pfam" id="PF00486">
    <property type="entry name" value="Trans_reg_C"/>
    <property type="match status" value="1"/>
</dbReference>
<dbReference type="InterPro" id="IPR036388">
    <property type="entry name" value="WH-like_DNA-bd_sf"/>
</dbReference>
<gene>
    <name evidence="10" type="primary">ompR</name>
    <name evidence="10" type="ORF">MSZNOR_2944</name>
</gene>
<evidence type="ECO:0000256" key="2">
    <source>
        <dbReference type="ARBA" id="ARBA00023012"/>
    </source>
</evidence>
<dbReference type="Pfam" id="PF00072">
    <property type="entry name" value="Response_reg"/>
    <property type="match status" value="1"/>
</dbReference>
<dbReference type="Gene3D" id="3.40.50.2300">
    <property type="match status" value="1"/>
</dbReference>
<keyword evidence="11" id="KW-1185">Reference proteome</keyword>
<dbReference type="PROSITE" id="PS50110">
    <property type="entry name" value="RESPONSE_REGULATORY"/>
    <property type="match status" value="1"/>
</dbReference>
<reference evidence="10 11" key="1">
    <citation type="submission" date="2023-03" db="EMBL/GenBank/DDBJ databases">
        <authorList>
            <person name="Pearce D."/>
        </authorList>
    </citation>
    <scope>NUCLEOTIDE SEQUENCE [LARGE SCALE GENOMIC DNA]</scope>
    <source>
        <strain evidence="10">Msz</strain>
    </source>
</reference>
<dbReference type="Gene3D" id="1.10.10.10">
    <property type="entry name" value="Winged helix-like DNA-binding domain superfamily/Winged helix DNA-binding domain"/>
    <property type="match status" value="1"/>
</dbReference>
<dbReference type="RefSeq" id="WP_328286495.1">
    <property type="nucleotide sequence ID" value="NZ_OX458333.1"/>
</dbReference>
<evidence type="ECO:0000313" key="11">
    <source>
        <dbReference type="Proteomes" id="UP001162030"/>
    </source>
</evidence>
<feature type="modified residue" description="4-aspartylphosphate" evidence="6">
    <location>
        <position position="67"/>
    </location>
</feature>
<keyword evidence="3" id="KW-0805">Transcription regulation</keyword>
<evidence type="ECO:0000256" key="5">
    <source>
        <dbReference type="ARBA" id="ARBA00023163"/>
    </source>
</evidence>
<keyword evidence="5" id="KW-0804">Transcription</keyword>
<dbReference type="Gene3D" id="6.10.250.690">
    <property type="match status" value="1"/>
</dbReference>
<dbReference type="PANTHER" id="PTHR48111:SF4">
    <property type="entry name" value="DNA-BINDING DUAL TRANSCRIPTIONAL REGULATOR OMPR"/>
    <property type="match status" value="1"/>
</dbReference>
<dbReference type="SMART" id="SM00862">
    <property type="entry name" value="Trans_reg_C"/>
    <property type="match status" value="1"/>
</dbReference>
<evidence type="ECO:0000256" key="6">
    <source>
        <dbReference type="PROSITE-ProRule" id="PRU00169"/>
    </source>
</evidence>
<evidence type="ECO:0000259" key="8">
    <source>
        <dbReference type="PROSITE" id="PS50110"/>
    </source>
</evidence>
<dbReference type="InterPro" id="IPR001867">
    <property type="entry name" value="OmpR/PhoB-type_DNA-bd"/>
</dbReference>
<dbReference type="PROSITE" id="PS51755">
    <property type="entry name" value="OMPR_PHOB"/>
    <property type="match status" value="1"/>
</dbReference>
<evidence type="ECO:0000256" key="3">
    <source>
        <dbReference type="ARBA" id="ARBA00023015"/>
    </source>
</evidence>
<evidence type="ECO:0000256" key="1">
    <source>
        <dbReference type="ARBA" id="ARBA00022553"/>
    </source>
</evidence>
<dbReference type="CDD" id="cd00383">
    <property type="entry name" value="trans_reg_C"/>
    <property type="match status" value="1"/>
</dbReference>
<dbReference type="GO" id="GO:0003677">
    <property type="term" value="F:DNA binding"/>
    <property type="evidence" value="ECO:0007669"/>
    <property type="project" value="UniProtKB-KW"/>
</dbReference>
<keyword evidence="2" id="KW-0902">Two-component regulatory system</keyword>
<keyword evidence="4 7" id="KW-0238">DNA-binding</keyword>
<name>A0ABM9I3V5_9GAMM</name>
<dbReference type="SUPFAM" id="SSF46894">
    <property type="entry name" value="C-terminal effector domain of the bipartite response regulators"/>
    <property type="match status" value="1"/>
</dbReference>
<evidence type="ECO:0000256" key="7">
    <source>
        <dbReference type="PROSITE-ProRule" id="PRU01091"/>
    </source>
</evidence>
<organism evidence="10 11">
    <name type="scientific">Methylocaldum szegediense</name>
    <dbReference type="NCBI Taxonomy" id="73780"/>
    <lineage>
        <taxon>Bacteria</taxon>
        <taxon>Pseudomonadati</taxon>
        <taxon>Pseudomonadota</taxon>
        <taxon>Gammaproteobacteria</taxon>
        <taxon>Methylococcales</taxon>
        <taxon>Methylococcaceae</taxon>
        <taxon>Methylocaldum</taxon>
    </lineage>
</organism>
<proteinExistence type="predicted"/>
<feature type="DNA-binding region" description="OmpR/PhoB-type" evidence="7">
    <location>
        <begin position="146"/>
        <end position="246"/>
    </location>
</feature>
<dbReference type="PANTHER" id="PTHR48111">
    <property type="entry name" value="REGULATOR OF RPOS"/>
    <property type="match status" value="1"/>
</dbReference>
<dbReference type="InterPro" id="IPR016032">
    <property type="entry name" value="Sig_transdc_resp-reg_C-effctor"/>
</dbReference>
<evidence type="ECO:0000313" key="10">
    <source>
        <dbReference type="EMBL" id="CAI8874462.1"/>
    </source>
</evidence>
<dbReference type="InterPro" id="IPR001789">
    <property type="entry name" value="Sig_transdc_resp-reg_receiver"/>
</dbReference>
<dbReference type="Proteomes" id="UP001162030">
    <property type="component" value="Chromosome"/>
</dbReference>
<feature type="domain" description="Response regulatory" evidence="8">
    <location>
        <begin position="18"/>
        <end position="131"/>
    </location>
</feature>
<dbReference type="SUPFAM" id="SSF52172">
    <property type="entry name" value="CheY-like"/>
    <property type="match status" value="1"/>
</dbReference>
<evidence type="ECO:0000256" key="4">
    <source>
        <dbReference type="ARBA" id="ARBA00023125"/>
    </source>
</evidence>
<accession>A0ABM9I3V5</accession>
<protein>
    <submittedName>
        <fullName evidence="10">DNA-binding transcriptional dual regulator OmpR</fullName>
    </submittedName>
</protein>
<feature type="domain" description="OmpR/PhoB-type" evidence="9">
    <location>
        <begin position="146"/>
        <end position="246"/>
    </location>
</feature>
<dbReference type="SMART" id="SM00448">
    <property type="entry name" value="REC"/>
    <property type="match status" value="1"/>
</dbReference>
<dbReference type="InterPro" id="IPR011006">
    <property type="entry name" value="CheY-like_superfamily"/>
</dbReference>